<feature type="transmembrane region" description="Helical" evidence="5">
    <location>
        <begin position="184"/>
        <end position="203"/>
    </location>
</feature>
<evidence type="ECO:0000256" key="5">
    <source>
        <dbReference type="SAM" id="Phobius"/>
    </source>
</evidence>
<feature type="transmembrane region" description="Helical" evidence="5">
    <location>
        <begin position="329"/>
        <end position="350"/>
    </location>
</feature>
<feature type="transmembrane region" description="Helical" evidence="5">
    <location>
        <begin position="63"/>
        <end position="86"/>
    </location>
</feature>
<dbReference type="AlphaFoldDB" id="A0A7S1HWM1"/>
<evidence type="ECO:0000256" key="1">
    <source>
        <dbReference type="ARBA" id="ARBA00004141"/>
    </source>
</evidence>
<evidence type="ECO:0000256" key="3">
    <source>
        <dbReference type="ARBA" id="ARBA00022989"/>
    </source>
</evidence>
<dbReference type="GO" id="GO:0022857">
    <property type="term" value="F:transmembrane transporter activity"/>
    <property type="evidence" value="ECO:0007669"/>
    <property type="project" value="InterPro"/>
</dbReference>
<feature type="transmembrane region" description="Helical" evidence="5">
    <location>
        <begin position="362"/>
        <end position="383"/>
    </location>
</feature>
<evidence type="ECO:0000313" key="6">
    <source>
        <dbReference type="EMBL" id="CAD8993557.1"/>
    </source>
</evidence>
<keyword evidence="2 5" id="KW-0812">Transmembrane</keyword>
<feature type="transmembrane region" description="Helical" evidence="5">
    <location>
        <begin position="238"/>
        <end position="259"/>
    </location>
</feature>
<feature type="transmembrane region" description="Helical" evidence="5">
    <location>
        <begin position="306"/>
        <end position="323"/>
    </location>
</feature>
<dbReference type="PANTHER" id="PTHR10924">
    <property type="entry name" value="MAJOR FACILITATOR SUPERFAMILY PROTEIN-RELATED"/>
    <property type="match status" value="1"/>
</dbReference>
<accession>A0A7S1HWM1</accession>
<dbReference type="InterPro" id="IPR036259">
    <property type="entry name" value="MFS_trans_sf"/>
</dbReference>
<evidence type="ECO:0008006" key="7">
    <source>
        <dbReference type="Google" id="ProtNLM"/>
    </source>
</evidence>
<evidence type="ECO:0000256" key="4">
    <source>
        <dbReference type="ARBA" id="ARBA00023136"/>
    </source>
</evidence>
<feature type="transmembrane region" description="Helical" evidence="5">
    <location>
        <begin position="271"/>
        <end position="294"/>
    </location>
</feature>
<dbReference type="Pfam" id="PF07690">
    <property type="entry name" value="MFS_1"/>
    <property type="match status" value="1"/>
</dbReference>
<comment type="subcellular location">
    <subcellularLocation>
        <location evidence="1">Membrane</location>
        <topology evidence="1">Multi-pass membrane protein</topology>
    </subcellularLocation>
</comment>
<dbReference type="PANTHER" id="PTHR10924:SF6">
    <property type="entry name" value="SOLUTE CARRIER FAMILY 49 MEMBER A3"/>
    <property type="match status" value="1"/>
</dbReference>
<keyword evidence="3 5" id="KW-1133">Transmembrane helix</keyword>
<dbReference type="InterPro" id="IPR011701">
    <property type="entry name" value="MFS"/>
</dbReference>
<name>A0A7S1HWM1_9EUGL</name>
<feature type="transmembrane region" description="Helical" evidence="5">
    <location>
        <begin position="155"/>
        <end position="172"/>
    </location>
</feature>
<feature type="transmembrane region" description="Helical" evidence="5">
    <location>
        <begin position="27"/>
        <end position="51"/>
    </location>
</feature>
<feature type="transmembrane region" description="Helical" evidence="5">
    <location>
        <begin position="93"/>
        <end position="113"/>
    </location>
</feature>
<dbReference type="Gene3D" id="1.20.1250.20">
    <property type="entry name" value="MFS general substrate transporter like domains"/>
    <property type="match status" value="1"/>
</dbReference>
<gene>
    <name evidence="6" type="ORF">EGYM00392_LOCUS4607</name>
</gene>
<dbReference type="GO" id="GO:0016020">
    <property type="term" value="C:membrane"/>
    <property type="evidence" value="ECO:0007669"/>
    <property type="project" value="UniProtKB-SubCell"/>
</dbReference>
<dbReference type="EMBL" id="HBGA01012148">
    <property type="protein sequence ID" value="CAD8993557.1"/>
    <property type="molecule type" value="Transcribed_RNA"/>
</dbReference>
<proteinExistence type="predicted"/>
<evidence type="ECO:0000256" key="2">
    <source>
        <dbReference type="ARBA" id="ARBA00022692"/>
    </source>
</evidence>
<organism evidence="6">
    <name type="scientific">Eutreptiella gymnastica</name>
    <dbReference type="NCBI Taxonomy" id="73025"/>
    <lineage>
        <taxon>Eukaryota</taxon>
        <taxon>Discoba</taxon>
        <taxon>Euglenozoa</taxon>
        <taxon>Euglenida</taxon>
        <taxon>Spirocuta</taxon>
        <taxon>Euglenophyceae</taxon>
        <taxon>Eutreptiales</taxon>
        <taxon>Eutreptiaceae</taxon>
        <taxon>Eutreptiella</taxon>
    </lineage>
</organism>
<keyword evidence="4 5" id="KW-0472">Membrane</keyword>
<sequence length="449" mass="49332">MSAELENLLQENFSFGAHNHKVYRRRWFMLAVFWFVLAQNSSQWICLSPMVDTVAKFYKCDPFWVYSSILVFDLVSPLSFLTGLVVSRYGCKTAIAVAALGTGIGGWIKVVWLGVEGQVVGQLVMAIAHMFGAVAVPVFSAVWFPTSERAISTSILFFATIIGGGCGFLLGPTVTRNQPSRLPLFLYLQAMIGTVACLPAFLVQSKPPVPPSRSAEISEAHEADFPRDLRAMANNKEFLFLVMGFSMGFSILNTVAITANDVFTVYGYTNMEVGVIGCSTVFAGMLGCVALSIFVDKTDYYKGSLVVTNCLAGLSMFALYLNMRPNNFWSLAVCVTCASFFGLSPFPLAYEVGCEIVFPVHEAITSGVMTVVAQWLSICMTAAEYYGVADKAQVPLFAAFLYILAVFFFCFFNAELRRRRIDKTDVTPAVEFECKPGPDTTSRGYNTLD</sequence>
<dbReference type="SUPFAM" id="SSF103473">
    <property type="entry name" value="MFS general substrate transporter"/>
    <property type="match status" value="1"/>
</dbReference>
<reference evidence="6" key="1">
    <citation type="submission" date="2021-01" db="EMBL/GenBank/DDBJ databases">
        <authorList>
            <person name="Corre E."/>
            <person name="Pelletier E."/>
            <person name="Niang G."/>
            <person name="Scheremetjew M."/>
            <person name="Finn R."/>
            <person name="Kale V."/>
            <person name="Holt S."/>
            <person name="Cochrane G."/>
            <person name="Meng A."/>
            <person name="Brown T."/>
            <person name="Cohen L."/>
        </authorList>
    </citation>
    <scope>NUCLEOTIDE SEQUENCE</scope>
    <source>
        <strain evidence="6">NIES-381</strain>
    </source>
</reference>
<protein>
    <recommendedName>
        <fullName evidence="7">Major facilitator superfamily (MFS) profile domain-containing protein</fullName>
    </recommendedName>
</protein>
<feature type="transmembrane region" description="Helical" evidence="5">
    <location>
        <begin position="395"/>
        <end position="414"/>
    </location>
</feature>
<dbReference type="InterPro" id="IPR049680">
    <property type="entry name" value="FLVCR1-2_SLC49-like"/>
</dbReference>
<feature type="transmembrane region" description="Helical" evidence="5">
    <location>
        <begin position="119"/>
        <end position="143"/>
    </location>
</feature>